<sequence length="119" mass="12312">MGKRAHDGYQQLSLAVKRPYGFFFKKYLHLAFLEASDGGEAVHGIACEAADALGDDQVDLAGKSIGDHLLESLAPVGTGAADAFVGIDANEFPLSIGFDHGGVVIDLCLVGGELVVPVG</sequence>
<gene>
    <name evidence="1" type="ORF">SDC9_116074</name>
</gene>
<organism evidence="1">
    <name type="scientific">bioreactor metagenome</name>
    <dbReference type="NCBI Taxonomy" id="1076179"/>
    <lineage>
        <taxon>unclassified sequences</taxon>
        <taxon>metagenomes</taxon>
        <taxon>ecological metagenomes</taxon>
    </lineage>
</organism>
<accession>A0A645BUK6</accession>
<dbReference type="AlphaFoldDB" id="A0A645BUK6"/>
<evidence type="ECO:0000313" key="1">
    <source>
        <dbReference type="EMBL" id="MPM69130.1"/>
    </source>
</evidence>
<reference evidence="1" key="1">
    <citation type="submission" date="2019-08" db="EMBL/GenBank/DDBJ databases">
        <authorList>
            <person name="Kucharzyk K."/>
            <person name="Murdoch R.W."/>
            <person name="Higgins S."/>
            <person name="Loffler F."/>
        </authorList>
    </citation>
    <scope>NUCLEOTIDE SEQUENCE</scope>
</reference>
<proteinExistence type="predicted"/>
<comment type="caution">
    <text evidence="1">The sequence shown here is derived from an EMBL/GenBank/DDBJ whole genome shotgun (WGS) entry which is preliminary data.</text>
</comment>
<protein>
    <submittedName>
        <fullName evidence="1">Uncharacterized protein</fullName>
    </submittedName>
</protein>
<name>A0A645BUK6_9ZZZZ</name>
<dbReference type="EMBL" id="VSSQ01022666">
    <property type="protein sequence ID" value="MPM69130.1"/>
    <property type="molecule type" value="Genomic_DNA"/>
</dbReference>